<dbReference type="AlphaFoldDB" id="A0A3P9INA4"/>
<dbReference type="Gene3D" id="1.20.5.430">
    <property type="match status" value="1"/>
</dbReference>
<reference evidence="6" key="4">
    <citation type="submission" date="2025-09" db="UniProtKB">
        <authorList>
            <consortium name="Ensembl"/>
        </authorList>
    </citation>
    <scope>IDENTIFICATION</scope>
    <source>
        <strain evidence="6">HSOK</strain>
    </source>
</reference>
<keyword evidence="2 3" id="KW-0175">Coiled coil</keyword>
<evidence type="ECO:0000256" key="3">
    <source>
        <dbReference type="SAM" id="Coils"/>
    </source>
</evidence>
<evidence type="ECO:0000313" key="7">
    <source>
        <dbReference type="Proteomes" id="UP000265200"/>
    </source>
</evidence>
<dbReference type="FunFam" id="1.20.5.430:FF:000001">
    <property type="entry name" value="Nuclear receptor corepressor 2 isoform 1"/>
    <property type="match status" value="1"/>
</dbReference>
<evidence type="ECO:0000256" key="4">
    <source>
        <dbReference type="SAM" id="MobiDB-lite"/>
    </source>
</evidence>
<dbReference type="Proteomes" id="UP000265200">
    <property type="component" value="Chromosome 14"/>
</dbReference>
<feature type="coiled-coil region" evidence="3">
    <location>
        <begin position="164"/>
        <end position="191"/>
    </location>
</feature>
<protein>
    <recommendedName>
        <fullName evidence="5">N-CoR GPS2-interacting domain-containing protein</fullName>
    </recommendedName>
</protein>
<accession>A0A3P9INA4</accession>
<dbReference type="PANTHER" id="PTHR13992">
    <property type="entry name" value="NUCLEAR RECEPTOR CO-REPRESSOR RELATED NCOR"/>
    <property type="match status" value="1"/>
</dbReference>
<evidence type="ECO:0000256" key="1">
    <source>
        <dbReference type="ARBA" id="ARBA00010097"/>
    </source>
</evidence>
<evidence type="ECO:0000259" key="5">
    <source>
        <dbReference type="Pfam" id="PF15784"/>
    </source>
</evidence>
<organism evidence="6 7">
    <name type="scientific">Oryzias latipes</name>
    <name type="common">Japanese rice fish</name>
    <name type="synonym">Japanese killifish</name>
    <dbReference type="NCBI Taxonomy" id="8090"/>
    <lineage>
        <taxon>Eukaryota</taxon>
        <taxon>Metazoa</taxon>
        <taxon>Chordata</taxon>
        <taxon>Craniata</taxon>
        <taxon>Vertebrata</taxon>
        <taxon>Euteleostomi</taxon>
        <taxon>Actinopterygii</taxon>
        <taxon>Neopterygii</taxon>
        <taxon>Teleostei</taxon>
        <taxon>Neoteleostei</taxon>
        <taxon>Acanthomorphata</taxon>
        <taxon>Ovalentaria</taxon>
        <taxon>Atherinomorphae</taxon>
        <taxon>Beloniformes</taxon>
        <taxon>Adrianichthyidae</taxon>
        <taxon>Oryziinae</taxon>
        <taxon>Oryzias</taxon>
    </lineage>
</organism>
<reference key="1">
    <citation type="journal article" date="2007" name="Nature">
        <title>The medaka draft genome and insights into vertebrate genome evolution.</title>
        <authorList>
            <person name="Kasahara M."/>
            <person name="Naruse K."/>
            <person name="Sasaki S."/>
            <person name="Nakatani Y."/>
            <person name="Qu W."/>
            <person name="Ahsan B."/>
            <person name="Yamada T."/>
            <person name="Nagayasu Y."/>
            <person name="Doi K."/>
            <person name="Kasai Y."/>
            <person name="Jindo T."/>
            <person name="Kobayashi D."/>
            <person name="Shimada A."/>
            <person name="Toyoda A."/>
            <person name="Kuroki Y."/>
            <person name="Fujiyama A."/>
            <person name="Sasaki T."/>
            <person name="Shimizu A."/>
            <person name="Asakawa S."/>
            <person name="Shimizu N."/>
            <person name="Hashimoto S."/>
            <person name="Yang J."/>
            <person name="Lee Y."/>
            <person name="Matsushima K."/>
            <person name="Sugano S."/>
            <person name="Sakaizumi M."/>
            <person name="Narita T."/>
            <person name="Ohishi K."/>
            <person name="Haga S."/>
            <person name="Ohta F."/>
            <person name="Nomoto H."/>
            <person name="Nogata K."/>
            <person name="Morishita T."/>
            <person name="Endo T."/>
            <person name="Shin-I T."/>
            <person name="Takeda H."/>
            <person name="Morishita S."/>
            <person name="Kohara Y."/>
        </authorList>
    </citation>
    <scope>NUCLEOTIDE SEQUENCE [LARGE SCALE GENOMIC DNA]</scope>
    <source>
        <strain>Hd-rR</strain>
    </source>
</reference>
<feature type="region of interest" description="Disordered" evidence="4">
    <location>
        <begin position="1"/>
        <end position="41"/>
    </location>
</feature>
<dbReference type="Pfam" id="PF15784">
    <property type="entry name" value="GPS2_interact"/>
    <property type="match status" value="1"/>
</dbReference>
<feature type="compositionally biased region" description="Low complexity" evidence="4">
    <location>
        <begin position="1"/>
        <end position="16"/>
    </location>
</feature>
<dbReference type="Ensembl" id="ENSORLT00015030789.1">
    <property type="protein sequence ID" value="ENSORLP00015021364.1"/>
    <property type="gene ID" value="ENSORLG00015022581.1"/>
</dbReference>
<reference evidence="6" key="3">
    <citation type="submission" date="2025-08" db="UniProtKB">
        <authorList>
            <consortium name="Ensembl"/>
        </authorList>
    </citation>
    <scope>IDENTIFICATION</scope>
    <source>
        <strain evidence="6">HSOK</strain>
    </source>
</reference>
<sequence>MSSSSGYPPSQGSFSSEQSRYPPHSVQYTLTGSRHQQEFAVQDYRTHMQDPQGRRRLSLLSEFHPGIERPPERRHGYEPQFHSISAQPEHEALEAKRPRMDLVPEPHISRTPPTSGGLGPPMTHSGQDSLRATVEVKKVGSKCLYNDAFSLSGVSDNSPSKLSKEELIQSMDRVDREIAKVEQQISKLKKKQSNAFAGPLWM</sequence>
<name>A0A3P9INA4_ORYLA</name>
<evidence type="ECO:0000256" key="2">
    <source>
        <dbReference type="ARBA" id="ARBA00023054"/>
    </source>
</evidence>
<dbReference type="PANTHER" id="PTHR13992:SF5">
    <property type="entry name" value="NUCLEAR RECEPTOR COREPRESSOR 1"/>
    <property type="match status" value="1"/>
</dbReference>
<dbReference type="InterPro" id="IPR051571">
    <property type="entry name" value="N-CoR_corepressor"/>
</dbReference>
<dbReference type="InterPro" id="IPR031557">
    <property type="entry name" value="N-CoR_GPS2_interact"/>
</dbReference>
<proteinExistence type="inferred from homology"/>
<comment type="similarity">
    <text evidence="1">Belongs to the N-CoR nuclear receptor corepressors family.</text>
</comment>
<evidence type="ECO:0000313" key="6">
    <source>
        <dbReference type="Ensembl" id="ENSORLP00015021364.1"/>
    </source>
</evidence>
<reference evidence="6 7" key="2">
    <citation type="submission" date="2017-04" db="EMBL/GenBank/DDBJ databases">
        <title>CpG methylation of centromeres and impact of large insertions on vertebrate speciation.</title>
        <authorList>
            <person name="Ichikawa K."/>
            <person name="Yoshimura J."/>
            <person name="Morishita S."/>
        </authorList>
    </citation>
    <scope>NUCLEOTIDE SEQUENCE</scope>
    <source>
        <strain evidence="6 7">HSOK</strain>
    </source>
</reference>
<feature type="domain" description="N-CoR GPS2-interacting" evidence="5">
    <location>
        <begin position="156"/>
        <end position="193"/>
    </location>
</feature>